<gene>
    <name evidence="1" type="ORF">DPMN_063244</name>
</gene>
<accession>A0A9D4HIW8</accession>
<evidence type="ECO:0000313" key="1">
    <source>
        <dbReference type="EMBL" id="KAH3720347.1"/>
    </source>
</evidence>
<dbReference type="Proteomes" id="UP000828390">
    <property type="component" value="Unassembled WGS sequence"/>
</dbReference>
<dbReference type="AlphaFoldDB" id="A0A9D4HIW8"/>
<sequence length="116" mass="13682">MTFRVFTNIIRPNVVIIIKFHNSIPRKLSSPLVAKYFNGLEPYTNMGRENLETNILKNVSLRLGIVCNITMFQYNHILETAQRPWGYVFKQPVTAFELNRDFIGKHFLTTFHEDYE</sequence>
<evidence type="ECO:0000313" key="2">
    <source>
        <dbReference type="Proteomes" id="UP000828390"/>
    </source>
</evidence>
<reference evidence="1" key="1">
    <citation type="journal article" date="2019" name="bioRxiv">
        <title>The Genome of the Zebra Mussel, Dreissena polymorpha: A Resource for Invasive Species Research.</title>
        <authorList>
            <person name="McCartney M.A."/>
            <person name="Auch B."/>
            <person name="Kono T."/>
            <person name="Mallez S."/>
            <person name="Zhang Y."/>
            <person name="Obille A."/>
            <person name="Becker A."/>
            <person name="Abrahante J.E."/>
            <person name="Garbe J."/>
            <person name="Badalamenti J.P."/>
            <person name="Herman A."/>
            <person name="Mangelson H."/>
            <person name="Liachko I."/>
            <person name="Sullivan S."/>
            <person name="Sone E.D."/>
            <person name="Koren S."/>
            <person name="Silverstein K.A.T."/>
            <person name="Beckman K.B."/>
            <person name="Gohl D.M."/>
        </authorList>
    </citation>
    <scope>NUCLEOTIDE SEQUENCE</scope>
    <source>
        <strain evidence="1">Duluth1</strain>
        <tissue evidence="1">Whole animal</tissue>
    </source>
</reference>
<name>A0A9D4HIW8_DREPO</name>
<organism evidence="1 2">
    <name type="scientific">Dreissena polymorpha</name>
    <name type="common">Zebra mussel</name>
    <name type="synonym">Mytilus polymorpha</name>
    <dbReference type="NCBI Taxonomy" id="45954"/>
    <lineage>
        <taxon>Eukaryota</taxon>
        <taxon>Metazoa</taxon>
        <taxon>Spiralia</taxon>
        <taxon>Lophotrochozoa</taxon>
        <taxon>Mollusca</taxon>
        <taxon>Bivalvia</taxon>
        <taxon>Autobranchia</taxon>
        <taxon>Heteroconchia</taxon>
        <taxon>Euheterodonta</taxon>
        <taxon>Imparidentia</taxon>
        <taxon>Neoheterodontei</taxon>
        <taxon>Myida</taxon>
        <taxon>Dreissenoidea</taxon>
        <taxon>Dreissenidae</taxon>
        <taxon>Dreissena</taxon>
    </lineage>
</organism>
<keyword evidence="2" id="KW-1185">Reference proteome</keyword>
<comment type="caution">
    <text evidence="1">The sequence shown here is derived from an EMBL/GenBank/DDBJ whole genome shotgun (WGS) entry which is preliminary data.</text>
</comment>
<dbReference type="EMBL" id="JAIWYP010000013">
    <property type="protein sequence ID" value="KAH3720347.1"/>
    <property type="molecule type" value="Genomic_DNA"/>
</dbReference>
<proteinExistence type="predicted"/>
<reference evidence="1" key="2">
    <citation type="submission" date="2020-11" db="EMBL/GenBank/DDBJ databases">
        <authorList>
            <person name="McCartney M.A."/>
            <person name="Auch B."/>
            <person name="Kono T."/>
            <person name="Mallez S."/>
            <person name="Becker A."/>
            <person name="Gohl D.M."/>
            <person name="Silverstein K.A.T."/>
            <person name="Koren S."/>
            <person name="Bechman K.B."/>
            <person name="Herman A."/>
            <person name="Abrahante J.E."/>
            <person name="Garbe J."/>
        </authorList>
    </citation>
    <scope>NUCLEOTIDE SEQUENCE</scope>
    <source>
        <strain evidence="1">Duluth1</strain>
        <tissue evidence="1">Whole animal</tissue>
    </source>
</reference>
<protein>
    <submittedName>
        <fullName evidence="1">Uncharacterized protein</fullName>
    </submittedName>
</protein>